<dbReference type="Proteomes" id="UP001247542">
    <property type="component" value="Unassembled WGS sequence"/>
</dbReference>
<sequence length="314" mass="34368">MLVTCSLAACSLPSLNVLCSNEEGVCEAWVRAFERETGVQTRFVRLPTAQALARVRVGGAREFDIWVGGPAENYEVAAHENLLARVDSTERIPARFKTPHWVGIYASMLTVCYNPQVLARNHLPTPKSWVDLEDPKFAGWISAPSPLASGTGYRALLAISASFEGRAKPHLNRIYDNVGRWTNSGTSPASVAALGEAAVAISFSPYCREASTSKRPLLQRVPIEGTTFEVGGGAVLEGARNDPHARAFLRWLTSEQGQRIVISAGQTPVREGYPASLSTVLQTAHYRVYDISPNRASRERDGWLSWFELERLGG</sequence>
<dbReference type="RefSeq" id="WP_313273804.1">
    <property type="nucleotide sequence ID" value="NZ_JASXSX010000001.1"/>
</dbReference>
<dbReference type="PANTHER" id="PTHR30006:SF2">
    <property type="entry name" value="ABC TRANSPORTER SUBSTRATE-BINDING PROTEIN"/>
    <property type="match status" value="1"/>
</dbReference>
<keyword evidence="1" id="KW-0732">Signal</keyword>
<organism evidence="2 3">
    <name type="scientific">Gleimia hominis</name>
    <dbReference type="NCBI Taxonomy" id="595468"/>
    <lineage>
        <taxon>Bacteria</taxon>
        <taxon>Bacillati</taxon>
        <taxon>Actinomycetota</taxon>
        <taxon>Actinomycetes</taxon>
        <taxon>Actinomycetales</taxon>
        <taxon>Actinomycetaceae</taxon>
        <taxon>Gleimia</taxon>
    </lineage>
</organism>
<name>A0ABU3IBT9_9ACTO</name>
<dbReference type="Pfam" id="PF13531">
    <property type="entry name" value="SBP_bac_11"/>
    <property type="match status" value="1"/>
</dbReference>
<protein>
    <submittedName>
        <fullName evidence="2">Extracellular solute-binding protein</fullName>
    </submittedName>
</protein>
<accession>A0ABU3IBT9</accession>
<dbReference type="EMBL" id="JASXSX010000001">
    <property type="protein sequence ID" value="MDT3767718.1"/>
    <property type="molecule type" value="Genomic_DNA"/>
</dbReference>
<dbReference type="SUPFAM" id="SSF53850">
    <property type="entry name" value="Periplasmic binding protein-like II"/>
    <property type="match status" value="1"/>
</dbReference>
<comment type="caution">
    <text evidence="2">The sequence shown here is derived from an EMBL/GenBank/DDBJ whole genome shotgun (WGS) entry which is preliminary data.</text>
</comment>
<dbReference type="PANTHER" id="PTHR30006">
    <property type="entry name" value="THIAMINE-BINDING PERIPLASMIC PROTEIN-RELATED"/>
    <property type="match status" value="1"/>
</dbReference>
<proteinExistence type="predicted"/>
<keyword evidence="3" id="KW-1185">Reference proteome</keyword>
<evidence type="ECO:0000313" key="2">
    <source>
        <dbReference type="EMBL" id="MDT3767718.1"/>
    </source>
</evidence>
<reference evidence="2 3" key="1">
    <citation type="submission" date="2023-06" db="EMBL/GenBank/DDBJ databases">
        <title>Draft genome sequence of Gleimia hominis type strain CCUG 57540T.</title>
        <authorList>
            <person name="Salva-Serra F."/>
            <person name="Cardew S."/>
            <person name="Jensie Markopoulos S."/>
            <person name="Ohlen M."/>
            <person name="Inganas E."/>
            <person name="Svensson-Stadler L."/>
            <person name="Moore E.R.B."/>
        </authorList>
    </citation>
    <scope>NUCLEOTIDE SEQUENCE [LARGE SCALE GENOMIC DNA]</scope>
    <source>
        <strain evidence="2 3">CCUG 57540</strain>
    </source>
</reference>
<gene>
    <name evidence="2" type="ORF">QS713_06555</name>
</gene>
<dbReference type="Gene3D" id="3.40.190.10">
    <property type="entry name" value="Periplasmic binding protein-like II"/>
    <property type="match status" value="2"/>
</dbReference>
<evidence type="ECO:0000313" key="3">
    <source>
        <dbReference type="Proteomes" id="UP001247542"/>
    </source>
</evidence>
<evidence type="ECO:0000256" key="1">
    <source>
        <dbReference type="ARBA" id="ARBA00022729"/>
    </source>
</evidence>